<gene>
    <name evidence="1" type="ORF">ETH_00004570</name>
</gene>
<dbReference type="PANTHER" id="PTHR41752:SF1">
    <property type="entry name" value="PROFILIN"/>
    <property type="match status" value="1"/>
</dbReference>
<dbReference type="Proteomes" id="UP000030747">
    <property type="component" value="Unassembled WGS sequence"/>
</dbReference>
<name>U6KJF5_EIMTE</name>
<sequence>MASFSSVLLPLHSYSSPGGEQRLQQSLQGPPMLMTPQTAKRLLQQHKEWQFAAVFTGGGLSVAATFPQPANLLSLAQAFDNREKTVAEGVCFSGHRYPVTRFSPFLIICRRGTGDDTEGLAILKGSSRMGEDLLLLAVYRPPAVSASAVAQMRRFFVSHLGTLPVWGPPKDIQLLLSQQRQTEEAGNAAAAAAAGQGR</sequence>
<dbReference type="PANTHER" id="PTHR41752">
    <property type="entry name" value="PROFILIN"/>
    <property type="match status" value="1"/>
</dbReference>
<dbReference type="InterPro" id="IPR036140">
    <property type="entry name" value="PFN_sf"/>
</dbReference>
<keyword evidence="2" id="KW-1185">Reference proteome</keyword>
<reference evidence="1" key="2">
    <citation type="submission" date="2013-10" db="EMBL/GenBank/DDBJ databases">
        <authorList>
            <person name="Aslett M."/>
        </authorList>
    </citation>
    <scope>NUCLEOTIDE SEQUENCE [LARGE SCALE GENOMIC DNA]</scope>
    <source>
        <strain evidence="1">Houghton</strain>
    </source>
</reference>
<reference evidence="1" key="1">
    <citation type="submission" date="2013-10" db="EMBL/GenBank/DDBJ databases">
        <title>Genomic analysis of the causative agents of coccidiosis in chickens.</title>
        <authorList>
            <person name="Reid A.J."/>
            <person name="Blake D."/>
            <person name="Billington K."/>
            <person name="Browne H."/>
            <person name="Dunn M."/>
            <person name="Hung S."/>
            <person name="Kawahara F."/>
            <person name="Miranda-Saavedra D."/>
            <person name="Mourier T."/>
            <person name="Nagra H."/>
            <person name="Otto T.D."/>
            <person name="Rawlings N."/>
            <person name="Sanchez A."/>
            <person name="Sanders M."/>
            <person name="Subramaniam C."/>
            <person name="Tay Y."/>
            <person name="Dear P."/>
            <person name="Doerig C."/>
            <person name="Gruber A."/>
            <person name="Parkinson J."/>
            <person name="Shirley M."/>
            <person name="Wan K.L."/>
            <person name="Berriman M."/>
            <person name="Tomley F."/>
            <person name="Pain A."/>
        </authorList>
    </citation>
    <scope>NUCLEOTIDE SEQUENCE [LARGE SCALE GENOMIC DNA]</scope>
    <source>
        <strain evidence="1">Houghton</strain>
    </source>
</reference>
<proteinExistence type="predicted"/>
<dbReference type="VEuPathDB" id="ToxoDB:ETH_00004570"/>
<dbReference type="GeneID" id="25250122"/>
<evidence type="ECO:0008006" key="3">
    <source>
        <dbReference type="Google" id="ProtNLM"/>
    </source>
</evidence>
<dbReference type="OrthoDB" id="10259541at2759"/>
<organism evidence="1 2">
    <name type="scientific">Eimeria tenella</name>
    <name type="common">Coccidian parasite</name>
    <dbReference type="NCBI Taxonomy" id="5802"/>
    <lineage>
        <taxon>Eukaryota</taxon>
        <taxon>Sar</taxon>
        <taxon>Alveolata</taxon>
        <taxon>Apicomplexa</taxon>
        <taxon>Conoidasida</taxon>
        <taxon>Coccidia</taxon>
        <taxon>Eucoccidiorida</taxon>
        <taxon>Eimeriorina</taxon>
        <taxon>Eimeriidae</taxon>
        <taxon>Eimeria</taxon>
    </lineage>
</organism>
<dbReference type="AlphaFoldDB" id="U6KJF5"/>
<evidence type="ECO:0000313" key="2">
    <source>
        <dbReference type="Proteomes" id="UP000030747"/>
    </source>
</evidence>
<dbReference type="OMA" id="PPLIICR"/>
<evidence type="ECO:0000313" key="1">
    <source>
        <dbReference type="EMBL" id="CDJ36921.1"/>
    </source>
</evidence>
<dbReference type="EMBL" id="HG673746">
    <property type="protein sequence ID" value="CDJ36921.1"/>
    <property type="molecule type" value="Genomic_DNA"/>
</dbReference>
<dbReference type="SUPFAM" id="SSF55770">
    <property type="entry name" value="Profilin (actin-binding protein)"/>
    <property type="match status" value="1"/>
</dbReference>
<dbReference type="VEuPathDB" id="ToxoDB:ETH2_0821800"/>
<accession>U6KJF5</accession>
<protein>
    <recommendedName>
        <fullName evidence="3">Profilin</fullName>
    </recommendedName>
</protein>
<dbReference type="RefSeq" id="XP_013227759.1">
    <property type="nucleotide sequence ID" value="XM_013372305.1"/>
</dbReference>